<organism evidence="1 2">
    <name type="scientific">Staphylococcus pasteuri_A</name>
    <dbReference type="NCBI Taxonomy" id="3062664"/>
    <lineage>
        <taxon>Bacteria</taxon>
        <taxon>Bacillati</taxon>
        <taxon>Bacillota</taxon>
        <taxon>Bacilli</taxon>
        <taxon>Bacillales</taxon>
        <taxon>Staphylococcaceae</taxon>
        <taxon>Staphylococcus</taxon>
    </lineage>
</organism>
<reference evidence="1" key="1">
    <citation type="submission" date="2023-07" db="EMBL/GenBank/DDBJ databases">
        <title>Genome content predicts the carbon catabolic preferences of heterotrophic bacteria.</title>
        <authorList>
            <person name="Gralka M."/>
        </authorList>
    </citation>
    <scope>NUCLEOTIDE SEQUENCE</scope>
    <source>
        <strain evidence="1">E2R20</strain>
    </source>
</reference>
<comment type="caution">
    <text evidence="1">The sequence shown here is derived from an EMBL/GenBank/DDBJ whole genome shotgun (WGS) entry which is preliminary data.</text>
</comment>
<dbReference type="RefSeq" id="WP_046467296.1">
    <property type="nucleotide sequence ID" value="NZ_JAUOQO010000004.1"/>
</dbReference>
<gene>
    <name evidence="1" type="ORF">Q4528_05525</name>
</gene>
<protein>
    <submittedName>
        <fullName evidence="1">Uncharacterized protein</fullName>
    </submittedName>
</protein>
<name>A0AAW7YTK4_9STAP</name>
<proteinExistence type="predicted"/>
<evidence type="ECO:0000313" key="2">
    <source>
        <dbReference type="Proteomes" id="UP001170310"/>
    </source>
</evidence>
<dbReference type="AlphaFoldDB" id="A0AAW7YTK4"/>
<sequence>MNLEELLLSTKQPLIEYAKNQELLVGSRLFDINEKMKVRKISKILTNSDMYYIVEIANYDNLVIIDNDIINGNELIKVGQCIDFDSNVMSYLRNLIIDNEYEEDFFNILSKVKRSKQQVSCVPYLLENGNNIHRINKVKSYETLLSFSIFDRISEFDFENRNFSRYFNDSEVILDTDDRYYHMMNIQDSNLLQFQAIYLLVLMAFFIKNSSKRSAENKIVYLIQNFIKETENKLAYSELELSVIFDYINNGKNNIFKSTNLNSKNLLSKLKGIAWDLFHIRTSEDQIALRNTNSKEIFLHSIFTADKGLSNVINNYSISRMLAHEGKLYVYRENNIFKKLSKDKASKIQELLEKDRDIRLSNLRKANYNIQENIEMYEKYINEIISK</sequence>
<dbReference type="EMBL" id="JAUOQO010000004">
    <property type="protein sequence ID" value="MDO6573616.1"/>
    <property type="molecule type" value="Genomic_DNA"/>
</dbReference>
<evidence type="ECO:0000313" key="1">
    <source>
        <dbReference type="EMBL" id="MDO6573616.1"/>
    </source>
</evidence>
<accession>A0AAW7YTK4</accession>
<keyword evidence="2" id="KW-1185">Reference proteome</keyword>
<dbReference type="Proteomes" id="UP001170310">
    <property type="component" value="Unassembled WGS sequence"/>
</dbReference>